<keyword evidence="1" id="KW-0378">Hydrolase</keyword>
<name>A5EWT9_DICNV</name>
<dbReference type="OrthoDB" id="9804920at2"/>
<dbReference type="eggNOG" id="COG2355">
    <property type="taxonomic scope" value="Bacteria"/>
</dbReference>
<keyword evidence="1" id="KW-0645">Protease</keyword>
<sequence length="325" mass="35932">MRLFADCHSCLPLHGDTDFAQLRLHYDAGVRYVSINVGMDMNPLAQIMTTLAGFRAQIAASDWLVQANCYQDIVDAFAQQKLAVSFDLEGALPLMGSTEMIALYHDLGVRQIHLAYNRNNLWAGGAHDESEQGLTAAGEQFVRAIHAHGILMDLSHNSEKTALDICALSRDLNRPVLYSHANPRAKVDHQRNVSDTTLQAVAQTGGLVALNGVGRFIGDEQLNPRSLVPLIDYVAGLIGVEHTAIGLDYCYDDGRPDIPENVDRNYWWPTRAGYAPKKGLSGKYVSPKGLPIIAEALAQLNYRESDIDLIMRGNILQLIQRVWKK</sequence>
<keyword evidence="1" id="KW-0224">Dipeptidase</keyword>
<dbReference type="GO" id="GO:0006508">
    <property type="term" value="P:proteolysis"/>
    <property type="evidence" value="ECO:0007669"/>
    <property type="project" value="InterPro"/>
</dbReference>
<dbReference type="Pfam" id="PF01244">
    <property type="entry name" value="Peptidase_M19"/>
    <property type="match status" value="1"/>
</dbReference>
<dbReference type="KEGG" id="dno:DNO_0073"/>
<dbReference type="EC" id="3.4.13.19" evidence="1"/>
<protein>
    <submittedName>
        <fullName evidence="1">Dipeptidase family protein</fullName>
        <ecNumber evidence="1">3.4.13.19</ecNumber>
    </submittedName>
</protein>
<gene>
    <name evidence="1" type="ordered locus">DNO_0073</name>
</gene>
<dbReference type="PANTHER" id="PTHR10443">
    <property type="entry name" value="MICROSOMAL DIPEPTIDASE"/>
    <property type="match status" value="1"/>
</dbReference>
<reference evidence="1 2" key="1">
    <citation type="journal article" date="2007" name="Nat. Biotechnol.">
        <title>Genome sequence and identification of candidate vaccine antigens from the animal pathogen Dichelobacter nodosus.</title>
        <authorList>
            <person name="Myers G.S."/>
            <person name="Parker D."/>
            <person name="Al-Hasani K."/>
            <person name="Kennan R.M."/>
            <person name="Seemann T."/>
            <person name="Ren Q."/>
            <person name="Badger J.H."/>
            <person name="Selengut J.D."/>
            <person name="Deboy R.T."/>
            <person name="Tettelin H."/>
            <person name="Boyce J.D."/>
            <person name="McCarl V.P."/>
            <person name="Han X."/>
            <person name="Nelson W.C."/>
            <person name="Madupu R."/>
            <person name="Mohamoud Y."/>
            <person name="Holley T."/>
            <person name="Fedorova N."/>
            <person name="Khouri H."/>
            <person name="Bottomley S.P."/>
            <person name="Whittington R.J."/>
            <person name="Adler B."/>
            <person name="Songer J.G."/>
            <person name="Rood J.I."/>
            <person name="Paulsen I.T."/>
        </authorList>
    </citation>
    <scope>NUCLEOTIDE SEQUENCE [LARGE SCALE GENOMIC DNA]</scope>
    <source>
        <strain evidence="1 2">VCS1703A</strain>
    </source>
</reference>
<keyword evidence="2" id="KW-1185">Reference proteome</keyword>
<dbReference type="EMBL" id="CP000513">
    <property type="protein sequence ID" value="ABQ13753.1"/>
    <property type="molecule type" value="Genomic_DNA"/>
</dbReference>
<dbReference type="InterPro" id="IPR032466">
    <property type="entry name" value="Metal_Hydrolase"/>
</dbReference>
<dbReference type="GO" id="GO:0070573">
    <property type="term" value="F:metallodipeptidase activity"/>
    <property type="evidence" value="ECO:0007669"/>
    <property type="project" value="InterPro"/>
</dbReference>
<accession>A5EWT9</accession>
<dbReference type="Gene3D" id="3.20.20.140">
    <property type="entry name" value="Metal-dependent hydrolases"/>
    <property type="match status" value="1"/>
</dbReference>
<proteinExistence type="predicted"/>
<dbReference type="HOGENOM" id="CLU_031404_2_0_6"/>
<dbReference type="InterPro" id="IPR008257">
    <property type="entry name" value="Pept_M19"/>
</dbReference>
<dbReference type="PANTHER" id="PTHR10443:SF12">
    <property type="entry name" value="DIPEPTIDASE"/>
    <property type="match status" value="1"/>
</dbReference>
<dbReference type="Proteomes" id="UP000000248">
    <property type="component" value="Chromosome"/>
</dbReference>
<organism evidence="1 2">
    <name type="scientific">Dichelobacter nodosus (strain VCS1703A)</name>
    <dbReference type="NCBI Taxonomy" id="246195"/>
    <lineage>
        <taxon>Bacteria</taxon>
        <taxon>Pseudomonadati</taxon>
        <taxon>Pseudomonadota</taxon>
        <taxon>Gammaproteobacteria</taxon>
        <taxon>Cardiobacteriales</taxon>
        <taxon>Cardiobacteriaceae</taxon>
        <taxon>Dichelobacter</taxon>
    </lineage>
</organism>
<dbReference type="SUPFAM" id="SSF51556">
    <property type="entry name" value="Metallo-dependent hydrolases"/>
    <property type="match status" value="1"/>
</dbReference>
<evidence type="ECO:0000313" key="1">
    <source>
        <dbReference type="EMBL" id="ABQ13753.1"/>
    </source>
</evidence>
<evidence type="ECO:0000313" key="2">
    <source>
        <dbReference type="Proteomes" id="UP000000248"/>
    </source>
</evidence>
<dbReference type="PROSITE" id="PS51365">
    <property type="entry name" value="RENAL_DIPEPTIDASE_2"/>
    <property type="match status" value="1"/>
</dbReference>
<dbReference type="STRING" id="246195.DNO_0073"/>
<dbReference type="AlphaFoldDB" id="A5EWT9"/>